<proteinExistence type="inferred from homology"/>
<dbReference type="AlphaFoldDB" id="A0A194XWY3"/>
<dbReference type="GO" id="GO:0020037">
    <property type="term" value="F:heme binding"/>
    <property type="evidence" value="ECO:0007669"/>
    <property type="project" value="InterPro"/>
</dbReference>
<dbReference type="SUPFAM" id="SSF48264">
    <property type="entry name" value="Cytochrome P450"/>
    <property type="match status" value="1"/>
</dbReference>
<dbReference type="Proteomes" id="UP000070700">
    <property type="component" value="Unassembled WGS sequence"/>
</dbReference>
<sequence length="514" mass="59324">MELTSWQQIFLIIASFVIARRILPSFRYWRSVVRYGCSPVPWYPHWEPVVGYDLYRKMKAAKEGNRLDSFIAEILSKYGNKKTLMSLIWGLPTLISSDHRLVQVILTTKMDDFVVAPIRKVANEPFFGQDVFVSDGLAWKMNRKFVQPLLRKSRFADLSCLEKHGNRLFMQLPADENTQVDLQRLFTFMYVDVATELVSGCSMNSLVPEGREKAKEFLATLERVNKGVQRRIMLAPVLKFASRDCEFEDACKQVHQHFEDYIDKEISGDTSGQQEGRPTLVRDALCVSQDRSFVRDQLIGFFLPMHSSSVFTLSDLFFQLARAPEVWKALRNEIVAQRGVPLTFELLKSMTFLQAVIRESIRLLAPADRIIRMCLKDCMLPCGGGSSGDDPIYVMKGTLVDFRSSVLHRNKQFWGQDAELFRPERWLEGNIRPKWEYVPFGGGARICPAQQMILTHYAYILSRFVLEFETLENRDPCFEFVAEFNLSKRSRNGVQVALRRDFATCARRGRKTRP</sequence>
<dbReference type="InterPro" id="IPR036396">
    <property type="entry name" value="Cyt_P450_sf"/>
</dbReference>
<protein>
    <submittedName>
        <fullName evidence="8">Cytochrome P450</fullName>
    </submittedName>
</protein>
<evidence type="ECO:0000256" key="1">
    <source>
        <dbReference type="ARBA" id="ARBA00001971"/>
    </source>
</evidence>
<dbReference type="RefSeq" id="XP_018078627.1">
    <property type="nucleotide sequence ID" value="XM_018221051.1"/>
</dbReference>
<dbReference type="Pfam" id="PF00067">
    <property type="entry name" value="p450"/>
    <property type="match status" value="1"/>
</dbReference>
<dbReference type="InterPro" id="IPR047146">
    <property type="entry name" value="Cyt_P450_E_CYP52_fungi"/>
</dbReference>
<keyword evidence="6 7" id="KW-0503">Monooxygenase</keyword>
<evidence type="ECO:0000256" key="2">
    <source>
        <dbReference type="ARBA" id="ARBA00010617"/>
    </source>
</evidence>
<dbReference type="STRING" id="149040.A0A194XWY3"/>
<dbReference type="OrthoDB" id="1470350at2759"/>
<evidence type="ECO:0000256" key="4">
    <source>
        <dbReference type="ARBA" id="ARBA00023002"/>
    </source>
</evidence>
<evidence type="ECO:0000256" key="6">
    <source>
        <dbReference type="ARBA" id="ARBA00023033"/>
    </source>
</evidence>
<keyword evidence="7" id="KW-0349">Heme</keyword>
<evidence type="ECO:0000313" key="8">
    <source>
        <dbReference type="EMBL" id="KUJ24272.1"/>
    </source>
</evidence>
<dbReference type="Gene3D" id="1.10.630.10">
    <property type="entry name" value="Cytochrome P450"/>
    <property type="match status" value="1"/>
</dbReference>
<keyword evidence="5 7" id="KW-0408">Iron</keyword>
<dbReference type="InParanoid" id="A0A194XWY3"/>
<dbReference type="GeneID" id="28830777"/>
<name>A0A194XWY3_MOLSC</name>
<dbReference type="GO" id="GO:0005506">
    <property type="term" value="F:iron ion binding"/>
    <property type="evidence" value="ECO:0007669"/>
    <property type="project" value="InterPro"/>
</dbReference>
<dbReference type="PRINTS" id="PR01239">
    <property type="entry name" value="EP450IICYP52"/>
</dbReference>
<evidence type="ECO:0000256" key="3">
    <source>
        <dbReference type="ARBA" id="ARBA00022723"/>
    </source>
</evidence>
<dbReference type="KEGG" id="psco:LY89DRAFT_745065"/>
<keyword evidence="4 7" id="KW-0560">Oxidoreductase</keyword>
<reference evidence="8 9" key="1">
    <citation type="submission" date="2015-10" db="EMBL/GenBank/DDBJ databases">
        <title>Full genome of DAOMC 229536 Phialocephala scopiformis, a fungal endophyte of spruce producing the potent anti-insectan compound rugulosin.</title>
        <authorList>
            <consortium name="DOE Joint Genome Institute"/>
            <person name="Walker A.K."/>
            <person name="Frasz S.L."/>
            <person name="Seifert K.A."/>
            <person name="Miller J.D."/>
            <person name="Mondo S.J."/>
            <person name="Labutti K."/>
            <person name="Lipzen A."/>
            <person name="Dockter R."/>
            <person name="Kennedy M."/>
            <person name="Grigoriev I.V."/>
            <person name="Spatafora J.W."/>
        </authorList>
    </citation>
    <scope>NUCLEOTIDE SEQUENCE [LARGE SCALE GENOMIC DNA]</scope>
    <source>
        <strain evidence="8 9">CBS 120377</strain>
    </source>
</reference>
<keyword evidence="3 7" id="KW-0479">Metal-binding</keyword>
<comment type="similarity">
    <text evidence="2 7">Belongs to the cytochrome P450 family.</text>
</comment>
<dbReference type="InterPro" id="IPR017972">
    <property type="entry name" value="Cyt_P450_CS"/>
</dbReference>
<dbReference type="GO" id="GO:0016712">
    <property type="term" value="F:oxidoreductase activity, acting on paired donors, with incorporation or reduction of molecular oxygen, reduced flavin or flavoprotein as one donor, and incorporation of one atom of oxygen"/>
    <property type="evidence" value="ECO:0007669"/>
    <property type="project" value="InterPro"/>
</dbReference>
<accession>A0A194XWY3</accession>
<evidence type="ECO:0000313" key="9">
    <source>
        <dbReference type="Proteomes" id="UP000070700"/>
    </source>
</evidence>
<dbReference type="InterPro" id="IPR002974">
    <property type="entry name" value="Cyt_P450_E_CYP52_ascomycetes"/>
</dbReference>
<dbReference type="PROSITE" id="PS00086">
    <property type="entry name" value="CYTOCHROME_P450"/>
    <property type="match status" value="1"/>
</dbReference>
<organism evidence="8 9">
    <name type="scientific">Mollisia scopiformis</name>
    <name type="common">Conifer needle endophyte fungus</name>
    <name type="synonym">Phialocephala scopiformis</name>
    <dbReference type="NCBI Taxonomy" id="149040"/>
    <lineage>
        <taxon>Eukaryota</taxon>
        <taxon>Fungi</taxon>
        <taxon>Dikarya</taxon>
        <taxon>Ascomycota</taxon>
        <taxon>Pezizomycotina</taxon>
        <taxon>Leotiomycetes</taxon>
        <taxon>Helotiales</taxon>
        <taxon>Mollisiaceae</taxon>
        <taxon>Mollisia</taxon>
    </lineage>
</organism>
<dbReference type="PANTHER" id="PTHR24287:SF17">
    <property type="entry name" value="P450, PUTATIVE (EUROFUNG)-RELATED"/>
    <property type="match status" value="1"/>
</dbReference>
<dbReference type="EMBL" id="KQ947404">
    <property type="protein sequence ID" value="KUJ24272.1"/>
    <property type="molecule type" value="Genomic_DNA"/>
</dbReference>
<dbReference type="InterPro" id="IPR001128">
    <property type="entry name" value="Cyt_P450"/>
</dbReference>
<evidence type="ECO:0000256" key="5">
    <source>
        <dbReference type="ARBA" id="ARBA00023004"/>
    </source>
</evidence>
<dbReference type="PANTHER" id="PTHR24287">
    <property type="entry name" value="P450, PUTATIVE (EUROFUNG)-RELATED"/>
    <property type="match status" value="1"/>
</dbReference>
<comment type="cofactor">
    <cofactor evidence="1">
        <name>heme</name>
        <dbReference type="ChEBI" id="CHEBI:30413"/>
    </cofactor>
</comment>
<gene>
    <name evidence="8" type="ORF">LY89DRAFT_745065</name>
</gene>
<keyword evidence="9" id="KW-1185">Reference proteome</keyword>
<evidence type="ECO:0000256" key="7">
    <source>
        <dbReference type="RuleBase" id="RU000461"/>
    </source>
</evidence>